<dbReference type="Proteomes" id="UP000024435">
    <property type="component" value="Segment"/>
</dbReference>
<reference evidence="1 2" key="1">
    <citation type="submission" date="2014-03" db="EMBL/GenBank/DDBJ databases">
        <authorList>
            <person name="Bragg J."/>
            <person name="Dehn A."/>
            <person name="Hefner M."/>
            <person name="McHugh D."/>
            <person name="Petersen P."/>
            <person name="Zeba F."/>
            <person name="Zegers G.P."/>
            <person name="Page S.T."/>
            <person name="Bradley K.W."/>
            <person name="Clarke D.Q."/>
            <person name="Lewis M.F."/>
            <person name="Barker L.P."/>
            <person name="Bailey C."/>
            <person name="Asai D.J."/>
            <person name="Garber M.L."/>
            <person name="Bowman C.A."/>
            <person name="Russell D.A."/>
            <person name="Pope W.H."/>
            <person name="Jacobs-Sera D."/>
            <person name="Hendrix R.W."/>
            <person name="Hatfull G.F."/>
        </authorList>
    </citation>
    <scope>NUCLEOTIDE SEQUENCE [LARGE SCALE GENOMIC DNA]</scope>
</reference>
<name>A0A023ZYB7_9CAUD</name>
<keyword evidence="2" id="KW-1185">Reference proteome</keyword>
<dbReference type="RefSeq" id="YP_009031621.1">
    <property type="nucleotide sequence ID" value="NC_024138.1"/>
</dbReference>
<dbReference type="GeneID" id="19487549"/>
<gene>
    <name evidence="1" type="primary">111</name>
    <name evidence="1" type="ORF">PBI_MOSMORIS_111</name>
</gene>
<protein>
    <submittedName>
        <fullName evidence="1">Uncharacterized protein</fullName>
    </submittedName>
</protein>
<sequence>MTIHIALGRTETGELGVSLTGVPKVLTTADVRQLIGLLSTAAMSADDRNTTERRIHPNAIRPLYGHDAWRRTLRLVTDDMETAL</sequence>
<accession>A0A023ZYB7</accession>
<evidence type="ECO:0000313" key="2">
    <source>
        <dbReference type="Proteomes" id="UP000024435"/>
    </source>
</evidence>
<organism evidence="1 2">
    <name type="scientific">Mycobacterium phage MosMoris</name>
    <dbReference type="NCBI Taxonomy" id="1471542"/>
    <lineage>
        <taxon>Viruses</taxon>
        <taxon>Duplodnaviria</taxon>
        <taxon>Heunggongvirae</taxon>
        <taxon>Uroviricota</taxon>
        <taxon>Caudoviricetes</taxon>
        <taxon>Marvinvirus</taxon>
        <taxon>Marvinvirus mosmoris</taxon>
    </lineage>
</organism>
<dbReference type="KEGG" id="vg:19487549"/>
<dbReference type="EMBL" id="KJ538721">
    <property type="protein sequence ID" value="AHY84185.1"/>
    <property type="molecule type" value="Genomic_DNA"/>
</dbReference>
<proteinExistence type="predicted"/>
<evidence type="ECO:0000313" key="1">
    <source>
        <dbReference type="EMBL" id="AHY84185.1"/>
    </source>
</evidence>